<evidence type="ECO:0000313" key="2">
    <source>
        <dbReference type="EMBL" id="MBW92217.1"/>
    </source>
</evidence>
<protein>
    <submittedName>
        <fullName evidence="2">Tobamovirus multiplication protein 2B isoform X3</fullName>
    </submittedName>
</protein>
<feature type="region of interest" description="Disordered" evidence="1">
    <location>
        <begin position="130"/>
        <end position="150"/>
    </location>
</feature>
<reference evidence="2" key="1">
    <citation type="submission" date="2018-02" db="EMBL/GenBank/DDBJ databases">
        <title>Rhizophora mucronata_Transcriptome.</title>
        <authorList>
            <person name="Meera S.P."/>
            <person name="Sreeshan A."/>
            <person name="Augustine A."/>
        </authorList>
    </citation>
    <scope>NUCLEOTIDE SEQUENCE</scope>
    <source>
        <tissue evidence="2">Leaf</tissue>
    </source>
</reference>
<accession>A0A2P2JFH7</accession>
<organism evidence="2">
    <name type="scientific">Rhizophora mucronata</name>
    <name type="common">Asiatic mangrove</name>
    <dbReference type="NCBI Taxonomy" id="61149"/>
    <lineage>
        <taxon>Eukaryota</taxon>
        <taxon>Viridiplantae</taxon>
        <taxon>Streptophyta</taxon>
        <taxon>Embryophyta</taxon>
        <taxon>Tracheophyta</taxon>
        <taxon>Spermatophyta</taxon>
        <taxon>Magnoliopsida</taxon>
        <taxon>eudicotyledons</taxon>
        <taxon>Gunneridae</taxon>
        <taxon>Pentapetalae</taxon>
        <taxon>rosids</taxon>
        <taxon>fabids</taxon>
        <taxon>Malpighiales</taxon>
        <taxon>Rhizophoraceae</taxon>
        <taxon>Rhizophora</taxon>
    </lineage>
</organism>
<dbReference type="EMBL" id="GGEC01011734">
    <property type="protein sequence ID" value="MBW92217.1"/>
    <property type="molecule type" value="Transcribed_RNA"/>
</dbReference>
<proteinExistence type="predicted"/>
<sequence length="150" mass="15711">MERVRTAASGGGGSAGVKGTSTGSSSREGTAKANVAEQISQAVLSTSNLLHLMQESSPSQVRLMNLPKNLLEKASTIKNTGHVLEQLPKVISSLDAYVDAGLQSSPHLKTVAQLLANMESCQLNALSRANLPPKEPLLPNQPLGDQDEAN</sequence>
<evidence type="ECO:0000256" key="1">
    <source>
        <dbReference type="SAM" id="MobiDB-lite"/>
    </source>
</evidence>
<name>A0A2P2JFH7_RHIMU</name>
<feature type="compositionally biased region" description="Low complexity" evidence="1">
    <location>
        <begin position="17"/>
        <end position="26"/>
    </location>
</feature>
<feature type="region of interest" description="Disordered" evidence="1">
    <location>
        <begin position="1"/>
        <end position="33"/>
    </location>
</feature>
<dbReference type="AlphaFoldDB" id="A0A2P2JFH7"/>